<keyword evidence="3 5" id="KW-1133">Transmembrane helix</keyword>
<evidence type="ECO:0000256" key="2">
    <source>
        <dbReference type="ARBA" id="ARBA00022692"/>
    </source>
</evidence>
<dbReference type="RefSeq" id="WP_045021443.1">
    <property type="nucleotide sequence ID" value="NZ_CP166105.1"/>
</dbReference>
<feature type="transmembrane region" description="Helical" evidence="5">
    <location>
        <begin position="92"/>
        <end position="111"/>
    </location>
</feature>
<dbReference type="Pfam" id="PF13564">
    <property type="entry name" value="DoxX_2"/>
    <property type="match status" value="1"/>
</dbReference>
<evidence type="ECO:0000256" key="1">
    <source>
        <dbReference type="ARBA" id="ARBA00004141"/>
    </source>
</evidence>
<comment type="subcellular location">
    <subcellularLocation>
        <location evidence="1">Membrane</location>
        <topology evidence="1">Multi-pass membrane protein</topology>
    </subcellularLocation>
</comment>
<evidence type="ECO:0000256" key="4">
    <source>
        <dbReference type="ARBA" id="ARBA00023136"/>
    </source>
</evidence>
<feature type="transmembrane region" description="Helical" evidence="5">
    <location>
        <begin position="64"/>
        <end position="85"/>
    </location>
</feature>
<feature type="transmembrane region" description="Helical" evidence="5">
    <location>
        <begin position="21"/>
        <end position="44"/>
    </location>
</feature>
<dbReference type="InterPro" id="IPR032808">
    <property type="entry name" value="DoxX"/>
</dbReference>
<dbReference type="EMBL" id="JWIT01000014">
    <property type="protein sequence ID" value="KJF71709.1"/>
    <property type="molecule type" value="Genomic_DNA"/>
</dbReference>
<organism evidence="6 7">
    <name type="scientific">Agrobacterium arsenijevicii</name>
    <dbReference type="NCBI Taxonomy" id="1585697"/>
    <lineage>
        <taxon>Bacteria</taxon>
        <taxon>Pseudomonadati</taxon>
        <taxon>Pseudomonadota</taxon>
        <taxon>Alphaproteobacteria</taxon>
        <taxon>Hyphomicrobiales</taxon>
        <taxon>Rhizobiaceae</taxon>
        <taxon>Rhizobium/Agrobacterium group</taxon>
        <taxon>Agrobacterium</taxon>
    </lineage>
</organism>
<evidence type="ECO:0000313" key="6">
    <source>
        <dbReference type="EMBL" id="KJF71709.1"/>
    </source>
</evidence>
<feature type="transmembrane region" description="Helical" evidence="5">
    <location>
        <begin position="117"/>
        <end position="136"/>
    </location>
</feature>
<dbReference type="Proteomes" id="UP000032564">
    <property type="component" value="Unassembled WGS sequence"/>
</dbReference>
<reference evidence="6 7" key="1">
    <citation type="submission" date="2014-12" db="EMBL/GenBank/DDBJ databases">
        <authorList>
            <person name="Kuzmanovic N."/>
            <person name="Pulawska J."/>
            <person name="Obradovic A."/>
        </authorList>
    </citation>
    <scope>NUCLEOTIDE SEQUENCE [LARGE SCALE GENOMIC DNA]</scope>
    <source>
        <strain evidence="6 7">KFB 330</strain>
    </source>
</reference>
<evidence type="ECO:0000256" key="5">
    <source>
        <dbReference type="SAM" id="Phobius"/>
    </source>
</evidence>
<protein>
    <submittedName>
        <fullName evidence="6">Membrane protein</fullName>
    </submittedName>
</protein>
<evidence type="ECO:0000313" key="7">
    <source>
        <dbReference type="Proteomes" id="UP000032564"/>
    </source>
</evidence>
<sequence>MSTLQMKEHSQPVLSPAGKPLRIGIWLAQIVAAGLFCMSGVMKLTTPIPELSAMMPWTGELSPVFVRAIGLIDLAGGFGLILPSLTRILPRLTVIAALCCMVLQLLAAGFHSFRGEFAVLPLNALLLGLVIFIFWGRSKKAPIAPRN</sequence>
<keyword evidence="4 5" id="KW-0472">Membrane</keyword>
<comment type="caution">
    <text evidence="6">The sequence shown here is derived from an EMBL/GenBank/DDBJ whole genome shotgun (WGS) entry which is preliminary data.</text>
</comment>
<accession>A0ABR5D415</accession>
<keyword evidence="2 5" id="KW-0812">Transmembrane</keyword>
<evidence type="ECO:0000256" key="3">
    <source>
        <dbReference type="ARBA" id="ARBA00022989"/>
    </source>
</evidence>
<proteinExistence type="predicted"/>
<gene>
    <name evidence="6" type="ORF">RP75_19505</name>
</gene>
<name>A0ABR5D415_9HYPH</name>
<keyword evidence="7" id="KW-1185">Reference proteome</keyword>